<protein>
    <recommendedName>
        <fullName evidence="9">ABC transporter ATP-binding protein</fullName>
    </recommendedName>
</protein>
<comment type="subcellular location">
    <subcellularLocation>
        <location evidence="1 9">Cell membrane</location>
        <topology evidence="1 9">Peripheral membrane protein</topology>
    </subcellularLocation>
</comment>
<dbReference type="GO" id="GO:0042626">
    <property type="term" value="F:ATPase-coupled transmembrane transporter activity"/>
    <property type="evidence" value="ECO:0007669"/>
    <property type="project" value="TreeGrafter"/>
</dbReference>
<evidence type="ECO:0000256" key="6">
    <source>
        <dbReference type="ARBA" id="ARBA00022840"/>
    </source>
</evidence>
<dbReference type="Pfam" id="PF00005">
    <property type="entry name" value="ABC_tran"/>
    <property type="match status" value="1"/>
</dbReference>
<dbReference type="InterPro" id="IPR050095">
    <property type="entry name" value="ECF_ABC_transporter_ATP-bd"/>
</dbReference>
<keyword evidence="7" id="KW-1278">Translocase</keyword>
<dbReference type="NCBIfam" id="TIGR01166">
    <property type="entry name" value="cbiO"/>
    <property type="match status" value="1"/>
</dbReference>
<evidence type="ECO:0000256" key="1">
    <source>
        <dbReference type="ARBA" id="ARBA00004202"/>
    </source>
</evidence>
<dbReference type="GO" id="GO:0006824">
    <property type="term" value="P:cobalt ion transport"/>
    <property type="evidence" value="ECO:0007669"/>
    <property type="project" value="InterPro"/>
</dbReference>
<dbReference type="CDD" id="cd03225">
    <property type="entry name" value="ABC_cobalt_CbiO_domain1"/>
    <property type="match status" value="1"/>
</dbReference>
<dbReference type="GO" id="GO:0043190">
    <property type="term" value="C:ATP-binding cassette (ABC) transporter complex"/>
    <property type="evidence" value="ECO:0007669"/>
    <property type="project" value="TreeGrafter"/>
</dbReference>
<dbReference type="Proteomes" id="UP000030652">
    <property type="component" value="Unassembled WGS sequence"/>
</dbReference>
<evidence type="ECO:0000256" key="4">
    <source>
        <dbReference type="ARBA" id="ARBA00022475"/>
    </source>
</evidence>
<dbReference type="PANTHER" id="PTHR43553:SF24">
    <property type="entry name" value="ENERGY-COUPLING FACTOR TRANSPORTER ATP-BINDING PROTEIN ECFA1"/>
    <property type="match status" value="1"/>
</dbReference>
<dbReference type="InterPro" id="IPR027417">
    <property type="entry name" value="P-loop_NTPase"/>
</dbReference>
<evidence type="ECO:0000256" key="3">
    <source>
        <dbReference type="ARBA" id="ARBA00022448"/>
    </source>
</evidence>
<keyword evidence="3 9" id="KW-0813">Transport</keyword>
<sequence length="291" mass="31877">MTIKIKAEELTHKYPDGTQALNGANIDVREGEFLAVLGANGSGKTTLLKHLNGLLKPVSGLVILDNKTLSVFKPSDVFRKVGMVFQDPNDQLIAPTVEEDVAFGPTNMGLSYNEIMSRVNTALELVKMKEFAKKAIHALSYGQSKRICIAGILAMEPEVLILDEPTSGLDPDGVKTVMKILNDLNKEQGITIILATNSVDLVPVHADRVAIMDKGIVVQEGTPENIFTDSKKLNSLKLELPQIAQLMELLRDKEKLPIDLLPLTIGQARRELAHLFSREENVQHAGSILPM</sequence>
<dbReference type="GO" id="GO:0016887">
    <property type="term" value="F:ATP hydrolysis activity"/>
    <property type="evidence" value="ECO:0007669"/>
    <property type="project" value="InterPro"/>
</dbReference>
<dbReference type="InterPro" id="IPR005876">
    <property type="entry name" value="Co_trans_ATP-bd"/>
</dbReference>
<dbReference type="InterPro" id="IPR003593">
    <property type="entry name" value="AAA+_ATPase"/>
</dbReference>
<evidence type="ECO:0000256" key="9">
    <source>
        <dbReference type="RuleBase" id="RU364103"/>
    </source>
</evidence>
<comment type="caution">
    <text evidence="11">The sequence shown here is derived from an EMBL/GenBank/DDBJ whole genome shotgun (WGS) entry which is preliminary data.</text>
</comment>
<dbReference type="InterPro" id="IPR003439">
    <property type="entry name" value="ABC_transporter-like_ATP-bd"/>
</dbReference>
<dbReference type="PROSITE" id="PS00211">
    <property type="entry name" value="ABC_TRANSPORTER_1"/>
    <property type="match status" value="1"/>
</dbReference>
<evidence type="ECO:0000259" key="10">
    <source>
        <dbReference type="PROSITE" id="PS50893"/>
    </source>
</evidence>
<keyword evidence="6 9" id="KW-0067">ATP-binding</keyword>
<accession>A0A0B0EN97</accession>
<dbReference type="Gene3D" id="3.40.50.300">
    <property type="entry name" value="P-loop containing nucleotide triphosphate hydrolases"/>
    <property type="match status" value="1"/>
</dbReference>
<dbReference type="InterPro" id="IPR017871">
    <property type="entry name" value="ABC_transporter-like_CS"/>
</dbReference>
<dbReference type="eggNOG" id="COG1122">
    <property type="taxonomic scope" value="Bacteria"/>
</dbReference>
<gene>
    <name evidence="11" type="ORF">SCABRO_00766</name>
</gene>
<organism evidence="11 12">
    <name type="scientific">Candidatus Scalindua brodae</name>
    <dbReference type="NCBI Taxonomy" id="237368"/>
    <lineage>
        <taxon>Bacteria</taxon>
        <taxon>Pseudomonadati</taxon>
        <taxon>Planctomycetota</taxon>
        <taxon>Candidatus Brocadiia</taxon>
        <taxon>Candidatus Brocadiales</taxon>
        <taxon>Candidatus Scalinduaceae</taxon>
        <taxon>Candidatus Scalindua</taxon>
    </lineage>
</organism>
<reference evidence="11 12" key="1">
    <citation type="submission" date="2014-10" db="EMBL/GenBank/DDBJ databases">
        <title>Draft genome of anammox bacterium scalindua brodae, obtained using differential coverage binning of sequence data from two enrichment reactors.</title>
        <authorList>
            <person name="Speth D.R."/>
            <person name="Russ L."/>
            <person name="Kartal B."/>
            <person name="Op den Camp H.J."/>
            <person name="Dutilh B.E."/>
            <person name="Jetten M.S."/>
        </authorList>
    </citation>
    <scope>NUCLEOTIDE SEQUENCE [LARGE SCALE GENOMIC DNA]</scope>
    <source>
        <strain evidence="11">RU1</strain>
    </source>
</reference>
<dbReference type="GO" id="GO:0005524">
    <property type="term" value="F:ATP binding"/>
    <property type="evidence" value="ECO:0007669"/>
    <property type="project" value="UniProtKB-UniRule"/>
</dbReference>
<evidence type="ECO:0000256" key="8">
    <source>
        <dbReference type="ARBA" id="ARBA00023136"/>
    </source>
</evidence>
<keyword evidence="4 9" id="KW-1003">Cell membrane</keyword>
<comment type="similarity">
    <text evidence="2 9">Belongs to the ABC transporter superfamily.</text>
</comment>
<dbReference type="AlphaFoldDB" id="A0A0B0EN97"/>
<name>A0A0B0EN97_9BACT</name>
<dbReference type="PANTHER" id="PTHR43553">
    <property type="entry name" value="HEAVY METAL TRANSPORTER"/>
    <property type="match status" value="1"/>
</dbReference>
<evidence type="ECO:0000313" key="12">
    <source>
        <dbReference type="Proteomes" id="UP000030652"/>
    </source>
</evidence>
<feature type="domain" description="ABC transporter" evidence="10">
    <location>
        <begin position="5"/>
        <end position="239"/>
    </location>
</feature>
<evidence type="ECO:0000313" key="11">
    <source>
        <dbReference type="EMBL" id="KHE93471.1"/>
    </source>
</evidence>
<comment type="function">
    <text evidence="9">Part of an ABC transporter complex. Responsible for energy coupling to the transport system.</text>
</comment>
<evidence type="ECO:0000256" key="5">
    <source>
        <dbReference type="ARBA" id="ARBA00022741"/>
    </source>
</evidence>
<dbReference type="PROSITE" id="PS50893">
    <property type="entry name" value="ABC_TRANSPORTER_2"/>
    <property type="match status" value="1"/>
</dbReference>
<dbReference type="SMART" id="SM00382">
    <property type="entry name" value="AAA"/>
    <property type="match status" value="1"/>
</dbReference>
<dbReference type="InterPro" id="IPR015856">
    <property type="entry name" value="ABC_transpr_CbiO/EcfA_su"/>
</dbReference>
<dbReference type="FunFam" id="3.40.50.300:FF:000224">
    <property type="entry name" value="Energy-coupling factor transporter ATP-binding protein EcfA"/>
    <property type="match status" value="1"/>
</dbReference>
<evidence type="ECO:0000256" key="2">
    <source>
        <dbReference type="ARBA" id="ARBA00005417"/>
    </source>
</evidence>
<keyword evidence="8 9" id="KW-0472">Membrane</keyword>
<dbReference type="EMBL" id="JRYO01000056">
    <property type="protein sequence ID" value="KHE93471.1"/>
    <property type="molecule type" value="Genomic_DNA"/>
</dbReference>
<dbReference type="SUPFAM" id="SSF52540">
    <property type="entry name" value="P-loop containing nucleoside triphosphate hydrolases"/>
    <property type="match status" value="1"/>
</dbReference>
<evidence type="ECO:0000256" key="7">
    <source>
        <dbReference type="ARBA" id="ARBA00022967"/>
    </source>
</evidence>
<proteinExistence type="inferred from homology"/>
<keyword evidence="5 9" id="KW-0547">Nucleotide-binding</keyword>